<feature type="region of interest" description="Disordered" evidence="1">
    <location>
        <begin position="25"/>
        <end position="83"/>
    </location>
</feature>
<dbReference type="EMBL" id="CAJVQB010066786">
    <property type="protein sequence ID" value="CAG8841759.1"/>
    <property type="molecule type" value="Genomic_DNA"/>
</dbReference>
<feature type="compositionally biased region" description="Basic and acidic residues" evidence="1">
    <location>
        <begin position="25"/>
        <end position="34"/>
    </location>
</feature>
<sequence length="126" mass="13789">GDGNFMSASSLLKRESSMVSLAGHIDKLEVDDYKPPGATSDYDEPPKANTNKPPKATSNDPPGATNTDVAGAATTNKPQQPQIRNILGEIEPQNPGQENGQIEENRKEFIEKFLTRNTFNNCVFHF</sequence>
<evidence type="ECO:0000313" key="2">
    <source>
        <dbReference type="EMBL" id="CAG8841759.1"/>
    </source>
</evidence>
<feature type="compositionally biased region" description="Polar residues" evidence="1">
    <location>
        <begin position="58"/>
        <end position="83"/>
    </location>
</feature>
<comment type="caution">
    <text evidence="2">The sequence shown here is derived from an EMBL/GenBank/DDBJ whole genome shotgun (WGS) entry which is preliminary data.</text>
</comment>
<dbReference type="Proteomes" id="UP000789901">
    <property type="component" value="Unassembled WGS sequence"/>
</dbReference>
<organism evidence="2 3">
    <name type="scientific">Gigaspora margarita</name>
    <dbReference type="NCBI Taxonomy" id="4874"/>
    <lineage>
        <taxon>Eukaryota</taxon>
        <taxon>Fungi</taxon>
        <taxon>Fungi incertae sedis</taxon>
        <taxon>Mucoromycota</taxon>
        <taxon>Glomeromycotina</taxon>
        <taxon>Glomeromycetes</taxon>
        <taxon>Diversisporales</taxon>
        <taxon>Gigasporaceae</taxon>
        <taxon>Gigaspora</taxon>
    </lineage>
</organism>
<keyword evidence="3" id="KW-1185">Reference proteome</keyword>
<name>A0ABN7WXE6_GIGMA</name>
<gene>
    <name evidence="2" type="ORF">GMARGA_LOCUS35614</name>
</gene>
<evidence type="ECO:0000256" key="1">
    <source>
        <dbReference type="SAM" id="MobiDB-lite"/>
    </source>
</evidence>
<proteinExistence type="predicted"/>
<evidence type="ECO:0000313" key="3">
    <source>
        <dbReference type="Proteomes" id="UP000789901"/>
    </source>
</evidence>
<feature type="compositionally biased region" description="Low complexity" evidence="1">
    <location>
        <begin position="47"/>
        <end position="57"/>
    </location>
</feature>
<protein>
    <submittedName>
        <fullName evidence="2">15051_t:CDS:1</fullName>
    </submittedName>
</protein>
<accession>A0ABN7WXE6</accession>
<reference evidence="2 3" key="1">
    <citation type="submission" date="2021-06" db="EMBL/GenBank/DDBJ databases">
        <authorList>
            <person name="Kallberg Y."/>
            <person name="Tangrot J."/>
            <person name="Rosling A."/>
        </authorList>
    </citation>
    <scope>NUCLEOTIDE SEQUENCE [LARGE SCALE GENOMIC DNA]</scope>
    <source>
        <strain evidence="2 3">120-4 pot B 10/14</strain>
    </source>
</reference>
<feature type="non-terminal residue" evidence="2">
    <location>
        <position position="1"/>
    </location>
</feature>